<evidence type="ECO:0000256" key="1">
    <source>
        <dbReference type="SAM" id="MobiDB-lite"/>
    </source>
</evidence>
<keyword evidence="2" id="KW-1185">Reference proteome</keyword>
<dbReference type="AlphaFoldDB" id="A0A183VPY5"/>
<evidence type="ECO:0000313" key="2">
    <source>
        <dbReference type="Proteomes" id="UP000050795"/>
    </source>
</evidence>
<feature type="compositionally biased region" description="Polar residues" evidence="1">
    <location>
        <begin position="1"/>
        <end position="10"/>
    </location>
</feature>
<protein>
    <submittedName>
        <fullName evidence="3">Uncharacterized protein</fullName>
    </submittedName>
</protein>
<reference evidence="3" key="2">
    <citation type="submission" date="2023-11" db="UniProtKB">
        <authorList>
            <consortium name="WormBaseParasite"/>
        </authorList>
    </citation>
    <scope>IDENTIFICATION</scope>
</reference>
<feature type="region of interest" description="Disordered" evidence="1">
    <location>
        <begin position="1"/>
        <end position="44"/>
    </location>
</feature>
<accession>A0A183VPY5</accession>
<evidence type="ECO:0000313" key="3">
    <source>
        <dbReference type="WBParaSite" id="TREG1_106360.1"/>
    </source>
</evidence>
<dbReference type="OrthoDB" id="6242252at2759"/>
<dbReference type="WBParaSite" id="TREG1_106360.1">
    <property type="protein sequence ID" value="TREG1_106360.1"/>
    <property type="gene ID" value="TREG1_106360"/>
</dbReference>
<reference evidence="2" key="1">
    <citation type="submission" date="2022-06" db="EMBL/GenBank/DDBJ databases">
        <authorList>
            <person name="Berger JAMES D."/>
            <person name="Berger JAMES D."/>
        </authorList>
    </citation>
    <scope>NUCLEOTIDE SEQUENCE [LARGE SCALE GENOMIC DNA]</scope>
</reference>
<sequence length="182" mass="20442">MSFFTQFSSSSDEDEGLWPPPGRRKRHPAGDKQPDEYSSTSSSDCVSNIFMQTSDPMTIAQNRTTSHRFQFNESLNSSSGIFSQPANHSFQSNEPPFSPLFSDSFDGVQNCPGNNVDMKICSRFNTFQLDDNNPSTENEFNPSSTPLMLRRFLSSQPTSRTELSQSLPPVRFQTWVNDSSLS</sequence>
<organism evidence="2 3">
    <name type="scientific">Trichobilharzia regenti</name>
    <name type="common">Nasal bird schistosome</name>
    <dbReference type="NCBI Taxonomy" id="157069"/>
    <lineage>
        <taxon>Eukaryota</taxon>
        <taxon>Metazoa</taxon>
        <taxon>Spiralia</taxon>
        <taxon>Lophotrochozoa</taxon>
        <taxon>Platyhelminthes</taxon>
        <taxon>Trematoda</taxon>
        <taxon>Digenea</taxon>
        <taxon>Strigeidida</taxon>
        <taxon>Schistosomatoidea</taxon>
        <taxon>Schistosomatidae</taxon>
        <taxon>Trichobilharzia</taxon>
    </lineage>
</organism>
<proteinExistence type="predicted"/>
<name>A0A183VPY5_TRIRE</name>
<dbReference type="Proteomes" id="UP000050795">
    <property type="component" value="Unassembled WGS sequence"/>
</dbReference>